<gene>
    <name evidence="2" type="ORF">AVEN_259535_1</name>
</gene>
<sequence>MESSIPSAQFQEQGRPLRGHLSTVKGQPLVNSLHPAEKICPGGLGTSLPPKILPTAPKHPTPSSVDGDALALSRAHRVKPSQISLEDGEANIARKDIINIFTDGSKTENGVGAAFCVLTNDIWASQ</sequence>
<organism evidence="2 3">
    <name type="scientific">Araneus ventricosus</name>
    <name type="common">Orbweaver spider</name>
    <name type="synonym">Epeira ventricosa</name>
    <dbReference type="NCBI Taxonomy" id="182803"/>
    <lineage>
        <taxon>Eukaryota</taxon>
        <taxon>Metazoa</taxon>
        <taxon>Ecdysozoa</taxon>
        <taxon>Arthropoda</taxon>
        <taxon>Chelicerata</taxon>
        <taxon>Arachnida</taxon>
        <taxon>Araneae</taxon>
        <taxon>Araneomorphae</taxon>
        <taxon>Entelegynae</taxon>
        <taxon>Araneoidea</taxon>
        <taxon>Araneidae</taxon>
        <taxon>Araneus</taxon>
    </lineage>
</organism>
<comment type="caution">
    <text evidence="2">The sequence shown here is derived from an EMBL/GenBank/DDBJ whole genome shotgun (WGS) entry which is preliminary data.</text>
</comment>
<keyword evidence="3" id="KW-1185">Reference proteome</keyword>
<proteinExistence type="predicted"/>
<dbReference type="EMBL" id="BGPR01009975">
    <property type="protein sequence ID" value="GBN43480.1"/>
    <property type="molecule type" value="Genomic_DNA"/>
</dbReference>
<reference evidence="2 3" key="1">
    <citation type="journal article" date="2019" name="Sci. Rep.">
        <title>Orb-weaving spider Araneus ventricosus genome elucidates the spidroin gene catalogue.</title>
        <authorList>
            <person name="Kono N."/>
            <person name="Nakamura H."/>
            <person name="Ohtoshi R."/>
            <person name="Moran D.A.P."/>
            <person name="Shinohara A."/>
            <person name="Yoshida Y."/>
            <person name="Fujiwara M."/>
            <person name="Mori M."/>
            <person name="Tomita M."/>
            <person name="Arakawa K."/>
        </authorList>
    </citation>
    <scope>NUCLEOTIDE SEQUENCE [LARGE SCALE GENOMIC DNA]</scope>
</reference>
<name>A0A4Y2NYT0_ARAVE</name>
<dbReference type="AlphaFoldDB" id="A0A4Y2NYT0"/>
<evidence type="ECO:0000313" key="3">
    <source>
        <dbReference type="Proteomes" id="UP000499080"/>
    </source>
</evidence>
<protein>
    <recommendedName>
        <fullName evidence="4">RNase H type-1 domain-containing protein</fullName>
    </recommendedName>
</protein>
<feature type="compositionally biased region" description="Polar residues" evidence="1">
    <location>
        <begin position="1"/>
        <end position="12"/>
    </location>
</feature>
<feature type="region of interest" description="Disordered" evidence="1">
    <location>
        <begin position="1"/>
        <end position="22"/>
    </location>
</feature>
<dbReference type="Proteomes" id="UP000499080">
    <property type="component" value="Unassembled WGS sequence"/>
</dbReference>
<evidence type="ECO:0000313" key="2">
    <source>
        <dbReference type="EMBL" id="GBN43480.1"/>
    </source>
</evidence>
<evidence type="ECO:0008006" key="4">
    <source>
        <dbReference type="Google" id="ProtNLM"/>
    </source>
</evidence>
<accession>A0A4Y2NYT0</accession>
<evidence type="ECO:0000256" key="1">
    <source>
        <dbReference type="SAM" id="MobiDB-lite"/>
    </source>
</evidence>
<dbReference type="OrthoDB" id="6514649at2759"/>